<proteinExistence type="predicted"/>
<gene>
    <name evidence="2" type="ORF">EYF80_008500</name>
</gene>
<evidence type="ECO:0000313" key="3">
    <source>
        <dbReference type="Proteomes" id="UP000314294"/>
    </source>
</evidence>
<keyword evidence="3" id="KW-1185">Reference proteome</keyword>
<evidence type="ECO:0000256" key="1">
    <source>
        <dbReference type="SAM" id="MobiDB-lite"/>
    </source>
</evidence>
<accession>A0A4Z2ITJ0</accession>
<feature type="compositionally biased region" description="Basic and acidic residues" evidence="1">
    <location>
        <begin position="42"/>
        <end position="65"/>
    </location>
</feature>
<feature type="region of interest" description="Disordered" evidence="1">
    <location>
        <begin position="36"/>
        <end position="98"/>
    </location>
</feature>
<dbReference type="AlphaFoldDB" id="A0A4Z2ITJ0"/>
<protein>
    <submittedName>
        <fullName evidence="2">Uncharacterized protein</fullName>
    </submittedName>
</protein>
<comment type="caution">
    <text evidence="2">The sequence shown here is derived from an EMBL/GenBank/DDBJ whole genome shotgun (WGS) entry which is preliminary data.</text>
</comment>
<organism evidence="2 3">
    <name type="scientific">Liparis tanakae</name>
    <name type="common">Tanaka's snailfish</name>
    <dbReference type="NCBI Taxonomy" id="230148"/>
    <lineage>
        <taxon>Eukaryota</taxon>
        <taxon>Metazoa</taxon>
        <taxon>Chordata</taxon>
        <taxon>Craniata</taxon>
        <taxon>Vertebrata</taxon>
        <taxon>Euteleostomi</taxon>
        <taxon>Actinopterygii</taxon>
        <taxon>Neopterygii</taxon>
        <taxon>Teleostei</taxon>
        <taxon>Neoteleostei</taxon>
        <taxon>Acanthomorphata</taxon>
        <taxon>Eupercaria</taxon>
        <taxon>Perciformes</taxon>
        <taxon>Cottioidei</taxon>
        <taxon>Cottales</taxon>
        <taxon>Liparidae</taxon>
        <taxon>Liparis</taxon>
    </lineage>
</organism>
<sequence length="147" mass="15543">MLRGTAVSQECHQSSEWFHLVILEIGVDSASRVLCLPPPETPDTRGEKRRGEKRRGEERKGEKRLFLSGQTQREHECCAKRGGGGGGGGWEGEEGGGVGGGGGGWFGCVLNVPILTVPPGHIGDKHQISLTKGGGAKAPELARLRGH</sequence>
<dbReference type="Proteomes" id="UP000314294">
    <property type="component" value="Unassembled WGS sequence"/>
</dbReference>
<dbReference type="EMBL" id="SRLO01000048">
    <property type="protein sequence ID" value="TNN81166.1"/>
    <property type="molecule type" value="Genomic_DNA"/>
</dbReference>
<name>A0A4Z2ITJ0_9TELE</name>
<feature type="compositionally biased region" description="Gly residues" evidence="1">
    <location>
        <begin position="81"/>
        <end position="98"/>
    </location>
</feature>
<evidence type="ECO:0000313" key="2">
    <source>
        <dbReference type="EMBL" id="TNN81166.1"/>
    </source>
</evidence>
<reference evidence="2 3" key="1">
    <citation type="submission" date="2019-03" db="EMBL/GenBank/DDBJ databases">
        <title>First draft genome of Liparis tanakae, snailfish: a comprehensive survey of snailfish specific genes.</title>
        <authorList>
            <person name="Kim W."/>
            <person name="Song I."/>
            <person name="Jeong J.-H."/>
            <person name="Kim D."/>
            <person name="Kim S."/>
            <person name="Ryu S."/>
            <person name="Song J.Y."/>
            <person name="Lee S.K."/>
        </authorList>
    </citation>
    <scope>NUCLEOTIDE SEQUENCE [LARGE SCALE GENOMIC DNA]</scope>
    <source>
        <tissue evidence="2">Muscle</tissue>
    </source>
</reference>